<gene>
    <name evidence="8" type="ORF">M378DRAFT_970132</name>
</gene>
<evidence type="ECO:0000313" key="9">
    <source>
        <dbReference type="Proteomes" id="UP000054549"/>
    </source>
</evidence>
<feature type="signal peptide" evidence="6">
    <location>
        <begin position="1"/>
        <end position="17"/>
    </location>
</feature>
<dbReference type="Gene3D" id="3.50.50.60">
    <property type="entry name" value="FAD/NAD(P)-binding domain"/>
    <property type="match status" value="1"/>
</dbReference>
<dbReference type="Proteomes" id="UP000054549">
    <property type="component" value="Unassembled WGS sequence"/>
</dbReference>
<name>A0A0C2SA85_AMAMK</name>
<dbReference type="AlphaFoldDB" id="A0A0C2SA85"/>
<keyword evidence="6" id="KW-0732">Signal</keyword>
<dbReference type="InterPro" id="IPR036188">
    <property type="entry name" value="FAD/NAD-bd_sf"/>
</dbReference>
<dbReference type="SUPFAM" id="SSF51905">
    <property type="entry name" value="FAD/NAD(P)-binding domain"/>
    <property type="match status" value="1"/>
</dbReference>
<dbReference type="HOGENOM" id="CLU_009665_19_3_1"/>
<keyword evidence="3" id="KW-0274">FAD</keyword>
<dbReference type="EMBL" id="KN818310">
    <property type="protein sequence ID" value="KIL59725.1"/>
    <property type="molecule type" value="Genomic_DNA"/>
</dbReference>
<keyword evidence="2" id="KW-0285">Flavoprotein</keyword>
<dbReference type="Pfam" id="PF01494">
    <property type="entry name" value="FAD_binding_3"/>
    <property type="match status" value="1"/>
</dbReference>
<dbReference type="GO" id="GO:0071949">
    <property type="term" value="F:FAD binding"/>
    <property type="evidence" value="ECO:0007669"/>
    <property type="project" value="InterPro"/>
</dbReference>
<protein>
    <recommendedName>
        <fullName evidence="7">FAD-binding domain-containing protein</fullName>
    </recommendedName>
</protein>
<keyword evidence="5" id="KW-0503">Monooxygenase</keyword>
<comment type="similarity">
    <text evidence="1">Belongs to the paxM FAD-dependent monooxygenase family.</text>
</comment>
<organism evidence="8 9">
    <name type="scientific">Amanita muscaria (strain Koide BX008)</name>
    <dbReference type="NCBI Taxonomy" id="946122"/>
    <lineage>
        <taxon>Eukaryota</taxon>
        <taxon>Fungi</taxon>
        <taxon>Dikarya</taxon>
        <taxon>Basidiomycota</taxon>
        <taxon>Agaricomycotina</taxon>
        <taxon>Agaricomycetes</taxon>
        <taxon>Agaricomycetidae</taxon>
        <taxon>Agaricales</taxon>
        <taxon>Pluteineae</taxon>
        <taxon>Amanitaceae</taxon>
        <taxon>Amanita</taxon>
    </lineage>
</organism>
<evidence type="ECO:0000256" key="4">
    <source>
        <dbReference type="ARBA" id="ARBA00023002"/>
    </source>
</evidence>
<dbReference type="FunFam" id="3.50.50.60:FF:000115">
    <property type="entry name" value="Salicylate hydroxylase, putative"/>
    <property type="match status" value="1"/>
</dbReference>
<dbReference type="InParanoid" id="A0A0C2SA85"/>
<dbReference type="OrthoDB" id="9993796at2759"/>
<dbReference type="GO" id="GO:0004497">
    <property type="term" value="F:monooxygenase activity"/>
    <property type="evidence" value="ECO:0007669"/>
    <property type="project" value="UniProtKB-KW"/>
</dbReference>
<evidence type="ECO:0000256" key="6">
    <source>
        <dbReference type="SAM" id="SignalP"/>
    </source>
</evidence>
<accession>A0A0C2SA85</accession>
<keyword evidence="4" id="KW-0560">Oxidoreductase</keyword>
<feature type="chain" id="PRO_5002155516" description="FAD-binding domain-containing protein" evidence="6">
    <location>
        <begin position="18"/>
        <end position="476"/>
    </location>
</feature>
<dbReference type="STRING" id="946122.A0A0C2SA85"/>
<proteinExistence type="inferred from homology"/>
<evidence type="ECO:0000313" key="8">
    <source>
        <dbReference type="EMBL" id="KIL59725.1"/>
    </source>
</evidence>
<evidence type="ECO:0000256" key="1">
    <source>
        <dbReference type="ARBA" id="ARBA00007992"/>
    </source>
</evidence>
<dbReference type="InterPro" id="IPR050493">
    <property type="entry name" value="FAD-dep_Monooxygenase_BioMet"/>
</dbReference>
<keyword evidence="9" id="KW-1185">Reference proteome</keyword>
<dbReference type="PANTHER" id="PTHR13789">
    <property type="entry name" value="MONOOXYGENASE"/>
    <property type="match status" value="1"/>
</dbReference>
<sequence>MLLFIQALVNYILYSRAAPKPITNSETETKPIESEEKICKLDIIIVGCGLSGLAAAYCLAQAGHRVTILEAASVLQEIGAGIQLGPNVSRLLIRWGLKERLDALGVRPESIRFRRFDTGECVGLDLFGEKMEKEYGYPHYHIHRADLHKILYDLARPHVTIRLNSRVVSVSPDPLSPHVVLKSGEVVYGDVIIGADGVKSAVRKYMVEGPDAPASTGDAVYRATVNTEFFMEDPELRSFVEHPECTIWMGPDRHLVGYCLRAKKEYNLVMIYSDNTDSTESWTAPGDVMEMLKTYQGWDPRIGKMLAMVESVLKFRLMARLPLKSWVHPSGRMALMGDACHPMLPYRAQGAAMAIEDAAVLGNLFSRVTSKSQIPTLLEAYQAIRYERATGTQLTSLSLQKVFHYPDGPEQEARDAAMREEMERTIKGEGISNNRDGQNPNAWVDKGNKDALLGYDADVAVKEWWIKHGDVLAQQY</sequence>
<feature type="domain" description="FAD-binding" evidence="7">
    <location>
        <begin position="41"/>
        <end position="390"/>
    </location>
</feature>
<reference evidence="8 9" key="1">
    <citation type="submission" date="2014-04" db="EMBL/GenBank/DDBJ databases">
        <title>Evolutionary Origins and Diversification of the Mycorrhizal Mutualists.</title>
        <authorList>
            <consortium name="DOE Joint Genome Institute"/>
            <consortium name="Mycorrhizal Genomics Consortium"/>
            <person name="Kohler A."/>
            <person name="Kuo A."/>
            <person name="Nagy L.G."/>
            <person name="Floudas D."/>
            <person name="Copeland A."/>
            <person name="Barry K.W."/>
            <person name="Cichocki N."/>
            <person name="Veneault-Fourrey C."/>
            <person name="LaButti K."/>
            <person name="Lindquist E.A."/>
            <person name="Lipzen A."/>
            <person name="Lundell T."/>
            <person name="Morin E."/>
            <person name="Murat C."/>
            <person name="Riley R."/>
            <person name="Ohm R."/>
            <person name="Sun H."/>
            <person name="Tunlid A."/>
            <person name="Henrissat B."/>
            <person name="Grigoriev I.V."/>
            <person name="Hibbett D.S."/>
            <person name="Martin F."/>
        </authorList>
    </citation>
    <scope>NUCLEOTIDE SEQUENCE [LARGE SCALE GENOMIC DNA]</scope>
    <source>
        <strain evidence="8 9">Koide BX008</strain>
    </source>
</reference>
<evidence type="ECO:0000259" key="7">
    <source>
        <dbReference type="Pfam" id="PF01494"/>
    </source>
</evidence>
<evidence type="ECO:0000256" key="5">
    <source>
        <dbReference type="ARBA" id="ARBA00023033"/>
    </source>
</evidence>
<dbReference type="PANTHER" id="PTHR13789:SF147">
    <property type="entry name" value="PUTATIVE (AFU_ORTHOLOGUE AFUA_2G01950)-RELATED"/>
    <property type="match status" value="1"/>
</dbReference>
<evidence type="ECO:0000256" key="2">
    <source>
        <dbReference type="ARBA" id="ARBA00022630"/>
    </source>
</evidence>
<evidence type="ECO:0000256" key="3">
    <source>
        <dbReference type="ARBA" id="ARBA00022827"/>
    </source>
</evidence>
<dbReference type="SUPFAM" id="SSF54373">
    <property type="entry name" value="FAD-linked reductases, C-terminal domain"/>
    <property type="match status" value="1"/>
</dbReference>
<dbReference type="PRINTS" id="PR00420">
    <property type="entry name" value="RNGMNOXGNASE"/>
</dbReference>
<dbReference type="InterPro" id="IPR002938">
    <property type="entry name" value="FAD-bd"/>
</dbReference>